<dbReference type="InterPro" id="IPR001466">
    <property type="entry name" value="Beta-lactam-related"/>
</dbReference>
<protein>
    <submittedName>
        <fullName evidence="2">D-alanyl-D-alanine carboxypeptidase</fullName>
    </submittedName>
</protein>
<dbReference type="PANTHER" id="PTHR46825">
    <property type="entry name" value="D-ALANYL-D-ALANINE-CARBOXYPEPTIDASE/ENDOPEPTIDASE AMPH"/>
    <property type="match status" value="1"/>
</dbReference>
<dbReference type="InterPro" id="IPR012338">
    <property type="entry name" value="Beta-lactam/transpept-like"/>
</dbReference>
<dbReference type="RefSeq" id="WP_162843286.1">
    <property type="nucleotide sequence ID" value="NZ_RAQJ01000002.1"/>
</dbReference>
<name>A0A420DME8_9FLAO</name>
<organism evidence="2 3">
    <name type="scientific">Ichthyenterobacterium magnum</name>
    <dbReference type="NCBI Taxonomy" id="1230530"/>
    <lineage>
        <taxon>Bacteria</taxon>
        <taxon>Pseudomonadati</taxon>
        <taxon>Bacteroidota</taxon>
        <taxon>Flavobacteriia</taxon>
        <taxon>Flavobacteriales</taxon>
        <taxon>Flavobacteriaceae</taxon>
        <taxon>Ichthyenterobacterium</taxon>
    </lineage>
</organism>
<accession>A0A420DME8</accession>
<keyword evidence="2" id="KW-0378">Hydrolase</keyword>
<dbReference type="Gene3D" id="3.40.710.10">
    <property type="entry name" value="DD-peptidase/beta-lactamase superfamily"/>
    <property type="match status" value="1"/>
</dbReference>
<feature type="domain" description="Beta-lactamase-related" evidence="1">
    <location>
        <begin position="49"/>
        <end position="353"/>
    </location>
</feature>
<keyword evidence="2" id="KW-0121">Carboxypeptidase</keyword>
<dbReference type="Proteomes" id="UP000284892">
    <property type="component" value="Unassembled WGS sequence"/>
</dbReference>
<comment type="caution">
    <text evidence="2">The sequence shown here is derived from an EMBL/GenBank/DDBJ whole genome shotgun (WGS) entry which is preliminary data.</text>
</comment>
<dbReference type="InterPro" id="IPR050491">
    <property type="entry name" value="AmpC-like"/>
</dbReference>
<dbReference type="EMBL" id="RAQJ01000002">
    <property type="protein sequence ID" value="RKE95357.1"/>
    <property type="molecule type" value="Genomic_DNA"/>
</dbReference>
<dbReference type="PANTHER" id="PTHR46825:SF7">
    <property type="entry name" value="D-ALANYL-D-ALANINE CARBOXYPEPTIDASE"/>
    <property type="match status" value="1"/>
</dbReference>
<keyword evidence="3" id="KW-1185">Reference proteome</keyword>
<dbReference type="Pfam" id="PF00144">
    <property type="entry name" value="Beta-lactamase"/>
    <property type="match status" value="1"/>
</dbReference>
<evidence type="ECO:0000313" key="3">
    <source>
        <dbReference type="Proteomes" id="UP000284892"/>
    </source>
</evidence>
<sequence>MKTQLYILFFLSNLIFGQTDSISKIISNKINHQSENPVHSILLYIENENNNFIYNEGFGLTDKNKASVTKHSAFKIASSTKLFVATLILQLQEEGKLNVNDKVSSYLKEIEYLDFENLHIIDDIKYAKDITIEQLLSHRSGLADIFTDREEAFFEMLMQNPNKQYTPKSLIELYYQLNLNREPHFKPNEGWYYSDINYLLLGLIIEQIDKTKLAQSIRNRIIEPLKMENTFFEFYEEPKKEFNQISQYLGQINFSNFNTSFDWSGGGLVSTNSDLAIFIKALFNYKLINQESLTKMVNVKFTKEHESRYGLGVYEFIVNEDVYYGHFGFYNTFVGYCPKTKTAISYSISQATPDFNSYKFISQLLRFVE</sequence>
<reference evidence="2 3" key="1">
    <citation type="submission" date="2018-09" db="EMBL/GenBank/DDBJ databases">
        <title>Genomic Encyclopedia of Archaeal and Bacterial Type Strains, Phase II (KMG-II): from individual species to whole genera.</title>
        <authorList>
            <person name="Goeker M."/>
        </authorList>
    </citation>
    <scope>NUCLEOTIDE SEQUENCE [LARGE SCALE GENOMIC DNA]</scope>
    <source>
        <strain evidence="2 3">DSM 26283</strain>
    </source>
</reference>
<gene>
    <name evidence="2" type="ORF">BXY80_1544</name>
</gene>
<dbReference type="AlphaFoldDB" id="A0A420DME8"/>
<evidence type="ECO:0000259" key="1">
    <source>
        <dbReference type="Pfam" id="PF00144"/>
    </source>
</evidence>
<proteinExistence type="predicted"/>
<dbReference type="SUPFAM" id="SSF56601">
    <property type="entry name" value="beta-lactamase/transpeptidase-like"/>
    <property type="match status" value="1"/>
</dbReference>
<dbReference type="GO" id="GO:0004180">
    <property type="term" value="F:carboxypeptidase activity"/>
    <property type="evidence" value="ECO:0007669"/>
    <property type="project" value="UniProtKB-KW"/>
</dbReference>
<keyword evidence="2" id="KW-0645">Protease</keyword>
<evidence type="ECO:0000313" key="2">
    <source>
        <dbReference type="EMBL" id="RKE95357.1"/>
    </source>
</evidence>